<organism evidence="1 2">
    <name type="scientific">Alloprevotella tannerae</name>
    <dbReference type="NCBI Taxonomy" id="76122"/>
    <lineage>
        <taxon>Bacteria</taxon>
        <taxon>Pseudomonadati</taxon>
        <taxon>Bacteroidota</taxon>
        <taxon>Bacteroidia</taxon>
        <taxon>Bacteroidales</taxon>
        <taxon>Prevotellaceae</taxon>
        <taxon>Alloprevotella</taxon>
    </lineage>
</organism>
<dbReference type="AlphaFoldDB" id="A0A929RWH7"/>
<dbReference type="Gene3D" id="2.30.320.10">
    <property type="entry name" value="YwqG-like"/>
    <property type="match status" value="1"/>
</dbReference>
<dbReference type="RefSeq" id="WP_303764121.1">
    <property type="nucleotide sequence ID" value="NZ_JABZGR010000017.1"/>
</dbReference>
<protein>
    <submittedName>
        <fullName evidence="1">DUF1963 domain-containing protein</fullName>
    </submittedName>
</protein>
<comment type="caution">
    <text evidence="1">The sequence shown here is derived from an EMBL/GenBank/DDBJ whole genome shotgun (WGS) entry which is preliminary data.</text>
</comment>
<dbReference type="EMBL" id="JABZGR010000017">
    <property type="protein sequence ID" value="MBF0970592.1"/>
    <property type="molecule type" value="Genomic_DNA"/>
</dbReference>
<accession>A0A929RWH7</accession>
<dbReference type="PANTHER" id="PTHR36436:SF6">
    <property type="entry name" value="SLL5081 PROTEIN"/>
    <property type="match status" value="1"/>
</dbReference>
<sequence length="281" mass="32388">MKEKLNAFIEDFKKEALLDVIKIELTANPMVGITQSKVGGHFYLPKSACIPTNDKGEQLMFLAQINCEELPENALYPKKGIVQFWIFGGDYDMGNDYENPCSDINKRVLYYPTIEDHFSEQELTTLYKPKGDEDGYLCTPIMTDIPLSMAFKSEKQWPLLFDYRAGAVFVKKWNSHFPEQQVGSLCEINDIDEDLFGELYDALEIEKHTQIGGYGYFTQSDPRICDSLQNYTELLFQLDSYYGDEDYQILWGDSGVGNFFATKEQLKNLDFTKCLYSWDCC</sequence>
<dbReference type="InterPro" id="IPR035948">
    <property type="entry name" value="YwqG-like_sf"/>
</dbReference>
<dbReference type="InterPro" id="IPR015315">
    <property type="entry name" value="DUF1963"/>
</dbReference>
<dbReference type="SUPFAM" id="SSF103032">
    <property type="entry name" value="Hypothetical protein YwqG"/>
    <property type="match status" value="1"/>
</dbReference>
<dbReference type="Proteomes" id="UP000704068">
    <property type="component" value="Unassembled WGS sequence"/>
</dbReference>
<evidence type="ECO:0000313" key="2">
    <source>
        <dbReference type="Proteomes" id="UP000704068"/>
    </source>
</evidence>
<name>A0A929RWH7_9BACT</name>
<dbReference type="PANTHER" id="PTHR36436">
    <property type="entry name" value="SLL5081 PROTEIN"/>
    <property type="match status" value="1"/>
</dbReference>
<reference evidence="1" key="1">
    <citation type="submission" date="2020-04" db="EMBL/GenBank/DDBJ databases">
        <title>Deep metagenomics examines the oral microbiome during advanced dental caries in children, revealing novel taxa and co-occurrences with host molecules.</title>
        <authorList>
            <person name="Baker J.L."/>
            <person name="Morton J.T."/>
            <person name="Dinis M."/>
            <person name="Alvarez R."/>
            <person name="Tran N.C."/>
            <person name="Knight R."/>
            <person name="Edlund A."/>
        </authorList>
    </citation>
    <scope>NUCLEOTIDE SEQUENCE</scope>
    <source>
        <strain evidence="1">JCVI_34_bin.1</strain>
    </source>
</reference>
<dbReference type="Pfam" id="PF09234">
    <property type="entry name" value="DUF1963"/>
    <property type="match status" value="1"/>
</dbReference>
<evidence type="ECO:0000313" key="1">
    <source>
        <dbReference type="EMBL" id="MBF0970592.1"/>
    </source>
</evidence>
<proteinExistence type="predicted"/>
<gene>
    <name evidence="1" type="ORF">HXK21_06070</name>
</gene>